<sequence>MVSGKLKPSNFVNKLEFGTVKSTTNRNSGQKVPMFVPTSGQIRYAPRSRSVTQSDSIYGTDLQETRIIAVRHVMDVTDDLKVRFVKTGKVHDIKFISDDESNTPITFDYITITKEPVGVMDGTG</sequence>
<reference evidence="2 3" key="2">
    <citation type="submission" date="2020-04" db="EMBL/GenBank/DDBJ databases">
        <title>MicrobeNet Type strains.</title>
        <authorList>
            <person name="Nicholson A.C."/>
        </authorList>
    </citation>
    <scope>NUCLEOTIDE SEQUENCE [LARGE SCALE GENOMIC DNA]</scope>
    <source>
        <strain evidence="2 3">CCUG 54536</strain>
    </source>
</reference>
<proteinExistence type="predicted"/>
<dbReference type="NCBIfam" id="TIGR01563">
    <property type="entry name" value="gp16_SPP1"/>
    <property type="match status" value="1"/>
</dbReference>
<protein>
    <submittedName>
        <fullName evidence="1">Head-tail adaptor protein</fullName>
    </submittedName>
    <submittedName>
        <fullName evidence="2">Phage head closure protein</fullName>
    </submittedName>
</protein>
<evidence type="ECO:0000313" key="3">
    <source>
        <dbReference type="Proteomes" id="UP000590460"/>
    </source>
</evidence>
<evidence type="ECO:0000313" key="2">
    <source>
        <dbReference type="EMBL" id="NKZ18577.1"/>
    </source>
</evidence>
<name>A0A846ZA05_9LACO</name>
<dbReference type="RefSeq" id="WP_168676861.1">
    <property type="nucleotide sequence ID" value="NZ_BPKV01000007.1"/>
</dbReference>
<keyword evidence="4" id="KW-1185">Reference proteome</keyword>
<gene>
    <name evidence="1" type="ORF">D0501_05765</name>
    <name evidence="2" type="ORF">HF966_05240</name>
</gene>
<organism evidence="2 3">
    <name type="scientific">Leuconostoc holzapfelii</name>
    <dbReference type="NCBI Taxonomy" id="434464"/>
    <lineage>
        <taxon>Bacteria</taxon>
        <taxon>Bacillati</taxon>
        <taxon>Bacillota</taxon>
        <taxon>Bacilli</taxon>
        <taxon>Lactobacillales</taxon>
        <taxon>Lactobacillaceae</taxon>
        <taxon>Leuconostoc</taxon>
    </lineage>
</organism>
<dbReference type="Proteomes" id="UP001525857">
    <property type="component" value="Unassembled WGS sequence"/>
</dbReference>
<evidence type="ECO:0000313" key="4">
    <source>
        <dbReference type="Proteomes" id="UP001525857"/>
    </source>
</evidence>
<evidence type="ECO:0000313" key="1">
    <source>
        <dbReference type="EMBL" id="MCT8389579.1"/>
    </source>
</evidence>
<reference evidence="1 4" key="1">
    <citation type="submission" date="2018-08" db="EMBL/GenBank/DDBJ databases">
        <title>Draft genome sequences of Leuconostoc spp. and Weissella spp. with biocontrol potential.</title>
        <authorList>
            <person name="Lo R."/>
            <person name="Ho V.T.T."/>
            <person name="Turner M.S."/>
        </authorList>
    </citation>
    <scope>NUCLEOTIDE SEQUENCE [LARGE SCALE GENOMIC DNA]</scope>
    <source>
        <strain evidence="1 4">733</strain>
    </source>
</reference>
<comment type="caution">
    <text evidence="2">The sequence shown here is derived from an EMBL/GenBank/DDBJ whole genome shotgun (WGS) entry which is preliminary data.</text>
</comment>
<dbReference type="EMBL" id="JAAXPO010000005">
    <property type="protein sequence ID" value="NKZ18577.1"/>
    <property type="molecule type" value="Genomic_DNA"/>
</dbReference>
<dbReference type="Pfam" id="PF05521">
    <property type="entry name" value="Phage_HCP"/>
    <property type="match status" value="1"/>
</dbReference>
<dbReference type="Proteomes" id="UP000590460">
    <property type="component" value="Unassembled WGS sequence"/>
</dbReference>
<dbReference type="AlphaFoldDB" id="A0A846ZA05"/>
<dbReference type="InterPro" id="IPR008767">
    <property type="entry name" value="Phage_SPP1_head-tail_adaptor"/>
</dbReference>
<accession>A0A846ZA05</accession>
<dbReference type="EMBL" id="QVOV01000008">
    <property type="protein sequence ID" value="MCT8389579.1"/>
    <property type="molecule type" value="Genomic_DNA"/>
</dbReference>